<dbReference type="PANTHER" id="PTHR40516:SF1">
    <property type="entry name" value="ANTITOXIN CHPS-RELATED"/>
    <property type="match status" value="1"/>
</dbReference>
<sequence length="124" mass="13774">MAGSLRQCNACAASCHTSRVYLPCRYVPRRRPIGAPIARRIGAMLVQLSKWGNSLAVRLPAHALKDVGLGEGSQVDLTVEDGRLVLSPVAHRPRYTLDELLEGFKEEHVHEESFADRPRGQEIF</sequence>
<evidence type="ECO:0000313" key="2">
    <source>
        <dbReference type="EMBL" id="RVU17478.1"/>
    </source>
</evidence>
<dbReference type="InterPro" id="IPR037914">
    <property type="entry name" value="SpoVT-AbrB_sf"/>
</dbReference>
<reference evidence="2 3" key="1">
    <citation type="submission" date="2019-01" db="EMBL/GenBank/DDBJ databases">
        <authorList>
            <person name="Chen W.-M."/>
        </authorList>
    </citation>
    <scope>NUCLEOTIDE SEQUENCE [LARGE SCALE GENOMIC DNA]</scope>
    <source>
        <strain evidence="2 3">TER-1</strain>
    </source>
</reference>
<proteinExistence type="predicted"/>
<dbReference type="Gene3D" id="2.10.260.10">
    <property type="match status" value="1"/>
</dbReference>
<dbReference type="InterPro" id="IPR007159">
    <property type="entry name" value="SpoVT-AbrB_dom"/>
</dbReference>
<dbReference type="EMBL" id="SACP01000012">
    <property type="protein sequence ID" value="RVU17478.1"/>
    <property type="molecule type" value="Genomic_DNA"/>
</dbReference>
<dbReference type="AlphaFoldDB" id="A0A437P5R1"/>
<name>A0A437P5R1_9HYPH</name>
<dbReference type="Pfam" id="PF04014">
    <property type="entry name" value="MazE_antitoxin"/>
    <property type="match status" value="1"/>
</dbReference>
<keyword evidence="2" id="KW-0238">DNA-binding</keyword>
<keyword evidence="3" id="KW-1185">Reference proteome</keyword>
<protein>
    <submittedName>
        <fullName evidence="2">AbrB/MazE/SpoVT family DNA-binding domain-containing protein</fullName>
    </submittedName>
</protein>
<dbReference type="SMART" id="SM00966">
    <property type="entry name" value="SpoVT_AbrB"/>
    <property type="match status" value="1"/>
</dbReference>
<dbReference type="Proteomes" id="UP000286997">
    <property type="component" value="Unassembled WGS sequence"/>
</dbReference>
<dbReference type="OrthoDB" id="9795766at2"/>
<organism evidence="2 3">
    <name type="scientific">Methylobacterium oryzihabitans</name>
    <dbReference type="NCBI Taxonomy" id="2499852"/>
    <lineage>
        <taxon>Bacteria</taxon>
        <taxon>Pseudomonadati</taxon>
        <taxon>Pseudomonadota</taxon>
        <taxon>Alphaproteobacteria</taxon>
        <taxon>Hyphomicrobiales</taxon>
        <taxon>Methylobacteriaceae</taxon>
        <taxon>Methylobacterium</taxon>
    </lineage>
</organism>
<dbReference type="GO" id="GO:0097351">
    <property type="term" value="F:toxin sequestering activity"/>
    <property type="evidence" value="ECO:0007669"/>
    <property type="project" value="InterPro"/>
</dbReference>
<dbReference type="SUPFAM" id="SSF89447">
    <property type="entry name" value="AbrB/MazE/MraZ-like"/>
    <property type="match status" value="1"/>
</dbReference>
<dbReference type="GO" id="GO:0003677">
    <property type="term" value="F:DNA binding"/>
    <property type="evidence" value="ECO:0007669"/>
    <property type="project" value="UniProtKB-KW"/>
</dbReference>
<evidence type="ECO:0000259" key="1">
    <source>
        <dbReference type="SMART" id="SM00966"/>
    </source>
</evidence>
<gene>
    <name evidence="2" type="ORF">EOE48_13910</name>
</gene>
<dbReference type="InterPro" id="IPR039052">
    <property type="entry name" value="Antitox_PemI-like"/>
</dbReference>
<feature type="domain" description="SpoVT-AbrB" evidence="1">
    <location>
        <begin position="49"/>
        <end position="94"/>
    </location>
</feature>
<accession>A0A437P5R1</accession>
<dbReference type="PANTHER" id="PTHR40516">
    <property type="entry name" value="ANTITOXIN CHPS-RELATED"/>
    <property type="match status" value="1"/>
</dbReference>
<comment type="caution">
    <text evidence="2">The sequence shown here is derived from an EMBL/GenBank/DDBJ whole genome shotgun (WGS) entry which is preliminary data.</text>
</comment>
<evidence type="ECO:0000313" key="3">
    <source>
        <dbReference type="Proteomes" id="UP000286997"/>
    </source>
</evidence>